<feature type="non-terminal residue" evidence="1">
    <location>
        <position position="113"/>
    </location>
</feature>
<reference evidence="1" key="2">
    <citation type="journal article" date="2022" name="New Phytol.">
        <title>Evolutionary transition to the ectomycorrhizal habit in the genomes of a hyperdiverse lineage of mushroom-forming fungi.</title>
        <authorList>
            <person name="Looney B."/>
            <person name="Miyauchi S."/>
            <person name="Morin E."/>
            <person name="Drula E."/>
            <person name="Courty P.E."/>
            <person name="Kohler A."/>
            <person name="Kuo A."/>
            <person name="LaButti K."/>
            <person name="Pangilinan J."/>
            <person name="Lipzen A."/>
            <person name="Riley R."/>
            <person name="Andreopoulos W."/>
            <person name="He G."/>
            <person name="Johnson J."/>
            <person name="Nolan M."/>
            <person name="Tritt A."/>
            <person name="Barry K.W."/>
            <person name="Grigoriev I.V."/>
            <person name="Nagy L.G."/>
            <person name="Hibbett D."/>
            <person name="Henrissat B."/>
            <person name="Matheny P.B."/>
            <person name="Labbe J."/>
            <person name="Martin F.M."/>
        </authorList>
    </citation>
    <scope>NUCLEOTIDE SEQUENCE</scope>
    <source>
        <strain evidence="1">FP105234-sp</strain>
    </source>
</reference>
<protein>
    <submittedName>
        <fullName evidence="1">Uncharacterized protein</fullName>
    </submittedName>
</protein>
<organism evidence="1 2">
    <name type="scientific">Auriscalpium vulgare</name>
    <dbReference type="NCBI Taxonomy" id="40419"/>
    <lineage>
        <taxon>Eukaryota</taxon>
        <taxon>Fungi</taxon>
        <taxon>Dikarya</taxon>
        <taxon>Basidiomycota</taxon>
        <taxon>Agaricomycotina</taxon>
        <taxon>Agaricomycetes</taxon>
        <taxon>Russulales</taxon>
        <taxon>Auriscalpiaceae</taxon>
        <taxon>Auriscalpium</taxon>
    </lineage>
</organism>
<evidence type="ECO:0000313" key="1">
    <source>
        <dbReference type="EMBL" id="KAI0043216.1"/>
    </source>
</evidence>
<feature type="non-terminal residue" evidence="1">
    <location>
        <position position="1"/>
    </location>
</feature>
<dbReference type="Proteomes" id="UP000814033">
    <property type="component" value="Unassembled WGS sequence"/>
</dbReference>
<name>A0ACB8RHU2_9AGAM</name>
<evidence type="ECO:0000313" key="2">
    <source>
        <dbReference type="Proteomes" id="UP000814033"/>
    </source>
</evidence>
<dbReference type="EMBL" id="MU276028">
    <property type="protein sequence ID" value="KAI0043216.1"/>
    <property type="molecule type" value="Genomic_DNA"/>
</dbReference>
<accession>A0ACB8RHU2</accession>
<comment type="caution">
    <text evidence="1">The sequence shown here is derived from an EMBL/GenBank/DDBJ whole genome shotgun (WGS) entry which is preliminary data.</text>
</comment>
<proteinExistence type="predicted"/>
<reference evidence="1" key="1">
    <citation type="submission" date="2021-02" db="EMBL/GenBank/DDBJ databases">
        <authorList>
            <consortium name="DOE Joint Genome Institute"/>
            <person name="Ahrendt S."/>
            <person name="Looney B.P."/>
            <person name="Miyauchi S."/>
            <person name="Morin E."/>
            <person name="Drula E."/>
            <person name="Courty P.E."/>
            <person name="Chicoki N."/>
            <person name="Fauchery L."/>
            <person name="Kohler A."/>
            <person name="Kuo A."/>
            <person name="Labutti K."/>
            <person name="Pangilinan J."/>
            <person name="Lipzen A."/>
            <person name="Riley R."/>
            <person name="Andreopoulos W."/>
            <person name="He G."/>
            <person name="Johnson J."/>
            <person name="Barry K.W."/>
            <person name="Grigoriev I.V."/>
            <person name="Nagy L."/>
            <person name="Hibbett D."/>
            <person name="Henrissat B."/>
            <person name="Matheny P.B."/>
            <person name="Labbe J."/>
            <person name="Martin F."/>
        </authorList>
    </citation>
    <scope>NUCLEOTIDE SEQUENCE</scope>
    <source>
        <strain evidence="1">FP105234-sp</strain>
    </source>
</reference>
<gene>
    <name evidence="1" type="ORF">FA95DRAFT_1463018</name>
</gene>
<keyword evidence="2" id="KW-1185">Reference proteome</keyword>
<sequence>WAAIMEAWCVFEELLGFKNGTGKNFQLATTDRPDAVKFWVARKREMEKTPSIIKDARAFGKGWRAWWIALQPEWRGTTWPLRRSGGAASEAWTETAKGGRNGFEILLISVIWW</sequence>